<sequence>MLSRLVQLKEAVCLELATSETTVPNLTPQEWKAVAGPVKALESIASATKDLSGQKYATLSSVVPFLYGTQMVLKDCIAADDESSEFARNLLKSMRTRFPGQDEQNEYALATACDPRFKNLFCAQTVQETRFLELARTELQSSPGEASSDFTEASTSTAHKECVSSIWDSIGKLAA</sequence>
<keyword evidence="2" id="KW-1185">Reference proteome</keyword>
<evidence type="ECO:0000313" key="1">
    <source>
        <dbReference type="EMBL" id="KAH7971422.1"/>
    </source>
</evidence>
<reference evidence="1" key="1">
    <citation type="submission" date="2020-05" db="EMBL/GenBank/DDBJ databases">
        <title>Large-scale comparative analyses of tick genomes elucidate their genetic diversity and vector capacities.</title>
        <authorList>
            <person name="Jia N."/>
            <person name="Wang J."/>
            <person name="Shi W."/>
            <person name="Du L."/>
            <person name="Sun Y."/>
            <person name="Zhan W."/>
            <person name="Jiang J."/>
            <person name="Wang Q."/>
            <person name="Zhang B."/>
            <person name="Ji P."/>
            <person name="Sakyi L.B."/>
            <person name="Cui X."/>
            <person name="Yuan T."/>
            <person name="Jiang B."/>
            <person name="Yang W."/>
            <person name="Lam T.T.-Y."/>
            <person name="Chang Q."/>
            <person name="Ding S."/>
            <person name="Wang X."/>
            <person name="Zhu J."/>
            <person name="Ruan X."/>
            <person name="Zhao L."/>
            <person name="Wei J."/>
            <person name="Que T."/>
            <person name="Du C."/>
            <person name="Cheng J."/>
            <person name="Dai P."/>
            <person name="Han X."/>
            <person name="Huang E."/>
            <person name="Gao Y."/>
            <person name="Liu J."/>
            <person name="Shao H."/>
            <person name="Ye R."/>
            <person name="Li L."/>
            <person name="Wei W."/>
            <person name="Wang X."/>
            <person name="Wang C."/>
            <person name="Yang T."/>
            <person name="Huo Q."/>
            <person name="Li W."/>
            <person name="Guo W."/>
            <person name="Chen H."/>
            <person name="Zhou L."/>
            <person name="Ni X."/>
            <person name="Tian J."/>
            <person name="Zhou Y."/>
            <person name="Sheng Y."/>
            <person name="Liu T."/>
            <person name="Pan Y."/>
            <person name="Xia L."/>
            <person name="Li J."/>
            <person name="Zhao F."/>
            <person name="Cao W."/>
        </authorList>
    </citation>
    <scope>NUCLEOTIDE SEQUENCE</scope>
    <source>
        <strain evidence="1">Dsil-2018</strain>
    </source>
</reference>
<protein>
    <submittedName>
        <fullName evidence="1">Uncharacterized protein</fullName>
    </submittedName>
</protein>
<organism evidence="1 2">
    <name type="scientific">Dermacentor silvarum</name>
    <name type="common">Tick</name>
    <dbReference type="NCBI Taxonomy" id="543639"/>
    <lineage>
        <taxon>Eukaryota</taxon>
        <taxon>Metazoa</taxon>
        <taxon>Ecdysozoa</taxon>
        <taxon>Arthropoda</taxon>
        <taxon>Chelicerata</taxon>
        <taxon>Arachnida</taxon>
        <taxon>Acari</taxon>
        <taxon>Parasitiformes</taxon>
        <taxon>Ixodida</taxon>
        <taxon>Ixodoidea</taxon>
        <taxon>Ixodidae</taxon>
        <taxon>Rhipicephalinae</taxon>
        <taxon>Dermacentor</taxon>
    </lineage>
</organism>
<comment type="caution">
    <text evidence="1">The sequence shown here is derived from an EMBL/GenBank/DDBJ whole genome shotgun (WGS) entry which is preliminary data.</text>
</comment>
<dbReference type="Proteomes" id="UP000821865">
    <property type="component" value="Chromosome 11"/>
</dbReference>
<dbReference type="EMBL" id="CM023480">
    <property type="protein sequence ID" value="KAH7971422.1"/>
    <property type="molecule type" value="Genomic_DNA"/>
</dbReference>
<proteinExistence type="predicted"/>
<name>A0ACB8DL19_DERSI</name>
<evidence type="ECO:0000313" key="2">
    <source>
        <dbReference type="Proteomes" id="UP000821865"/>
    </source>
</evidence>
<accession>A0ACB8DL19</accession>
<gene>
    <name evidence="1" type="ORF">HPB49_023670</name>
</gene>